<proteinExistence type="predicted"/>
<evidence type="ECO:0000313" key="3">
    <source>
        <dbReference type="Proteomes" id="UP000575083"/>
    </source>
</evidence>
<dbReference type="RefSeq" id="WP_260420140.1">
    <property type="nucleotide sequence ID" value="NZ_JACHLK010000002.1"/>
</dbReference>
<comment type="caution">
    <text evidence="2">The sequence shown here is derived from an EMBL/GenBank/DDBJ whole genome shotgun (WGS) entry which is preliminary data.</text>
</comment>
<gene>
    <name evidence="2" type="ORF">HNP48_001658</name>
</gene>
<protein>
    <submittedName>
        <fullName evidence="2">Uncharacterized protein</fullName>
    </submittedName>
</protein>
<dbReference type="EMBL" id="JACHLK010000002">
    <property type="protein sequence ID" value="MBB6558994.1"/>
    <property type="molecule type" value="Genomic_DNA"/>
</dbReference>
<dbReference type="Proteomes" id="UP000575083">
    <property type="component" value="Unassembled WGS sequence"/>
</dbReference>
<accession>A0A7X0PCB5</accession>
<name>A0A7X0PCB5_9BURK</name>
<evidence type="ECO:0000313" key="2">
    <source>
        <dbReference type="EMBL" id="MBB6558994.1"/>
    </source>
</evidence>
<feature type="signal peptide" evidence="1">
    <location>
        <begin position="1"/>
        <end position="22"/>
    </location>
</feature>
<reference evidence="2 3" key="1">
    <citation type="submission" date="2020-08" db="EMBL/GenBank/DDBJ databases">
        <title>Functional genomics of gut bacteria from endangered species of beetles.</title>
        <authorList>
            <person name="Carlos-Shanley C."/>
        </authorList>
    </citation>
    <scope>NUCLEOTIDE SEQUENCE [LARGE SCALE GENOMIC DNA]</scope>
    <source>
        <strain evidence="2 3">S00198</strain>
    </source>
</reference>
<keyword evidence="3" id="KW-1185">Reference proteome</keyword>
<keyword evidence="1" id="KW-0732">Signal</keyword>
<evidence type="ECO:0000256" key="1">
    <source>
        <dbReference type="SAM" id="SignalP"/>
    </source>
</evidence>
<sequence>MSTTRRSILATLGALPCGLLQAQPQAVAQGPRAGIHPWLEVGDAVVADVLANGKVAAQLNHQATQPGLLRRPALVWALPKGLQRVQLRGNLTRAGKTTPFNKTWTVRDMASVSAPLYDQGKPWIERVRGLAKRLEEGTVTVERAKLPAGKPPAATALPQLEKRLGAPLPAMVRLLADWRVEVGDSSFVHPSAMTTVTDMLRRQWDYALSGKDGLDQLLSPSVRARYDRSLAVFVHVGDGMGALAWDPAGVTAGEPTHTWGDQGNPGAQPGTANEGVWYWLHQEYLRKPSLLLDEDYRPRNAEAAFTHVLQRLAFSEVEEAANDKELVVDSALPRANLLQLHFDEESRQPSLWLRSYDSYYTLF</sequence>
<organism evidence="2 3">
    <name type="scientific">Acidovorax soli</name>
    <dbReference type="NCBI Taxonomy" id="592050"/>
    <lineage>
        <taxon>Bacteria</taxon>
        <taxon>Pseudomonadati</taxon>
        <taxon>Pseudomonadota</taxon>
        <taxon>Betaproteobacteria</taxon>
        <taxon>Burkholderiales</taxon>
        <taxon>Comamonadaceae</taxon>
        <taxon>Acidovorax</taxon>
    </lineage>
</organism>
<feature type="chain" id="PRO_5030691905" evidence="1">
    <location>
        <begin position="23"/>
        <end position="363"/>
    </location>
</feature>
<dbReference type="InterPro" id="IPR006311">
    <property type="entry name" value="TAT_signal"/>
</dbReference>
<dbReference type="PROSITE" id="PS51318">
    <property type="entry name" value="TAT"/>
    <property type="match status" value="1"/>
</dbReference>
<dbReference type="AlphaFoldDB" id="A0A7X0PCB5"/>